<evidence type="ECO:0000259" key="1">
    <source>
        <dbReference type="Pfam" id="PF05347"/>
    </source>
</evidence>
<sequence>MRLLRLSPRSSFTQRAYASVARPKKRLDKGPLLTLEHFLQKKKALNLWREIVRALNKIPTSSTRAELHRFARGEFERQKDVTDIYSGRPANAQEKALIQKYRNKMGSLMQDFPEAFEEQVKEDGDLIRTILDRTLNG</sequence>
<dbReference type="AlphaFoldDB" id="A0A4Z1PDH9"/>
<proteinExistence type="predicted"/>
<dbReference type="EMBL" id="SNSC02000007">
    <property type="protein sequence ID" value="TID23071.1"/>
    <property type="molecule type" value="Genomic_DNA"/>
</dbReference>
<dbReference type="OrthoDB" id="74240at2759"/>
<gene>
    <name evidence="2" type="ORF">E6O75_ATG02245</name>
</gene>
<keyword evidence="3" id="KW-1185">Reference proteome</keyword>
<dbReference type="InterPro" id="IPR008011">
    <property type="entry name" value="Complex1_LYR_dom"/>
</dbReference>
<reference evidence="2 3" key="1">
    <citation type="submission" date="2019-04" db="EMBL/GenBank/DDBJ databases">
        <title>High contiguity whole genome sequence and gene annotation resource for two Venturia nashicola isolates.</title>
        <authorList>
            <person name="Prokchorchik M."/>
            <person name="Won K."/>
            <person name="Lee Y."/>
            <person name="Choi E.D."/>
            <person name="Segonzac C."/>
            <person name="Sohn K.H."/>
        </authorList>
    </citation>
    <scope>NUCLEOTIDE SEQUENCE [LARGE SCALE GENOMIC DNA]</scope>
    <source>
        <strain evidence="2 3">PRI2</strain>
    </source>
</reference>
<protein>
    <recommendedName>
        <fullName evidence="1">Complex 1 LYR protein domain-containing protein</fullName>
    </recommendedName>
</protein>
<evidence type="ECO:0000313" key="2">
    <source>
        <dbReference type="EMBL" id="TID23071.1"/>
    </source>
</evidence>
<comment type="caution">
    <text evidence="2">The sequence shown here is derived from an EMBL/GenBank/DDBJ whole genome shotgun (WGS) entry which is preliminary data.</text>
</comment>
<dbReference type="Proteomes" id="UP000298493">
    <property type="component" value="Unassembled WGS sequence"/>
</dbReference>
<accession>A0A4Z1PDH9</accession>
<evidence type="ECO:0000313" key="3">
    <source>
        <dbReference type="Proteomes" id="UP000298493"/>
    </source>
</evidence>
<name>A0A4Z1PDH9_9PEZI</name>
<dbReference type="STRING" id="86259.A0A4Z1PDH9"/>
<organism evidence="2 3">
    <name type="scientific">Venturia nashicola</name>
    <dbReference type="NCBI Taxonomy" id="86259"/>
    <lineage>
        <taxon>Eukaryota</taxon>
        <taxon>Fungi</taxon>
        <taxon>Dikarya</taxon>
        <taxon>Ascomycota</taxon>
        <taxon>Pezizomycotina</taxon>
        <taxon>Dothideomycetes</taxon>
        <taxon>Pleosporomycetidae</taxon>
        <taxon>Venturiales</taxon>
        <taxon>Venturiaceae</taxon>
        <taxon>Venturia</taxon>
    </lineage>
</organism>
<dbReference type="Pfam" id="PF05347">
    <property type="entry name" value="Complex1_LYR"/>
    <property type="match status" value="1"/>
</dbReference>
<feature type="domain" description="Complex 1 LYR protein" evidence="1">
    <location>
        <begin position="42"/>
        <end position="84"/>
    </location>
</feature>